<keyword evidence="1" id="KW-0325">Glycoprotein</keyword>
<feature type="signal peptide" evidence="6">
    <location>
        <begin position="1"/>
        <end position="18"/>
    </location>
</feature>
<dbReference type="InterPro" id="IPR001039">
    <property type="entry name" value="MHC_I_a_a1/a2"/>
</dbReference>
<keyword evidence="5" id="KW-0812">Transmembrane</keyword>
<dbReference type="InterPro" id="IPR011162">
    <property type="entry name" value="MHC_I/II-like_Ag-recog"/>
</dbReference>
<evidence type="ECO:0000256" key="6">
    <source>
        <dbReference type="SAM" id="SignalP"/>
    </source>
</evidence>
<gene>
    <name evidence="8" type="primary">Mr1</name>
    <name evidence="8" type="ORF">AOXY_G26168</name>
</gene>
<dbReference type="GO" id="GO:0005615">
    <property type="term" value="C:extracellular space"/>
    <property type="evidence" value="ECO:0007669"/>
    <property type="project" value="TreeGrafter"/>
</dbReference>
<dbReference type="InterPro" id="IPR011161">
    <property type="entry name" value="MHC_I-like_Ag-recog"/>
</dbReference>
<keyword evidence="6" id="KW-0732">Signal</keyword>
<protein>
    <submittedName>
        <fullName evidence="8">Major histocompatibility complex class I-related gene protein-like isoform X1</fullName>
    </submittedName>
</protein>
<dbReference type="InterPro" id="IPR050208">
    <property type="entry name" value="MHC_class-I_related"/>
</dbReference>
<dbReference type="SUPFAM" id="SSF48726">
    <property type="entry name" value="Immunoglobulin"/>
    <property type="match status" value="1"/>
</dbReference>
<dbReference type="PROSITE" id="PS50835">
    <property type="entry name" value="IG_LIKE"/>
    <property type="match status" value="1"/>
</dbReference>
<dbReference type="PROSITE" id="PS00290">
    <property type="entry name" value="IG_MHC"/>
    <property type="match status" value="1"/>
</dbReference>
<feature type="transmembrane region" description="Helical" evidence="5">
    <location>
        <begin position="300"/>
        <end position="324"/>
    </location>
</feature>
<dbReference type="PANTHER" id="PTHR16675">
    <property type="entry name" value="MHC CLASS I-RELATED"/>
    <property type="match status" value="1"/>
</dbReference>
<dbReference type="Gene3D" id="2.60.40.10">
    <property type="entry name" value="Immunoglobulins"/>
    <property type="match status" value="1"/>
</dbReference>
<evidence type="ECO:0000256" key="3">
    <source>
        <dbReference type="RuleBase" id="RU004439"/>
    </source>
</evidence>
<dbReference type="InterPro" id="IPR013783">
    <property type="entry name" value="Ig-like_fold"/>
</dbReference>
<dbReference type="Gene3D" id="3.30.500.10">
    <property type="entry name" value="MHC class I-like antigen recognition-like"/>
    <property type="match status" value="1"/>
</dbReference>
<evidence type="ECO:0000313" key="9">
    <source>
        <dbReference type="Proteomes" id="UP001230051"/>
    </source>
</evidence>
<dbReference type="GO" id="GO:0009897">
    <property type="term" value="C:external side of plasma membrane"/>
    <property type="evidence" value="ECO:0007669"/>
    <property type="project" value="TreeGrafter"/>
</dbReference>
<evidence type="ECO:0000256" key="2">
    <source>
        <dbReference type="ARBA" id="ARBA00023319"/>
    </source>
</evidence>
<accession>A0AAD8CVA6</accession>
<dbReference type="FunFam" id="3.30.500.10:FF:000001">
    <property type="entry name" value="H-2 class I histocompatibility antigen, alpha chain"/>
    <property type="match status" value="1"/>
</dbReference>
<dbReference type="AlphaFoldDB" id="A0AAD8CVA6"/>
<dbReference type="SUPFAM" id="SSF54452">
    <property type="entry name" value="MHC antigen-recognition domain"/>
    <property type="match status" value="1"/>
</dbReference>
<evidence type="ECO:0000259" key="7">
    <source>
        <dbReference type="PROSITE" id="PS50835"/>
    </source>
</evidence>
<comment type="caution">
    <text evidence="8">The sequence shown here is derived from an EMBL/GenBank/DDBJ whole genome shotgun (WGS) entry which is preliminary data.</text>
</comment>
<feature type="domain" description="Ig-like" evidence="7">
    <location>
        <begin position="199"/>
        <end position="291"/>
    </location>
</feature>
<dbReference type="Pfam" id="PF00129">
    <property type="entry name" value="MHC_I"/>
    <property type="match status" value="1"/>
</dbReference>
<dbReference type="SMART" id="SM00407">
    <property type="entry name" value="IGc1"/>
    <property type="match status" value="1"/>
</dbReference>
<dbReference type="GO" id="GO:0006955">
    <property type="term" value="P:immune response"/>
    <property type="evidence" value="ECO:0007669"/>
    <property type="project" value="TreeGrafter"/>
</dbReference>
<name>A0AAD8CVA6_ACIOX</name>
<reference evidence="8" key="1">
    <citation type="submission" date="2022-02" db="EMBL/GenBank/DDBJ databases">
        <title>Atlantic sturgeon de novo genome assembly.</title>
        <authorList>
            <person name="Stock M."/>
            <person name="Klopp C."/>
            <person name="Guiguen Y."/>
            <person name="Cabau C."/>
            <person name="Parinello H."/>
            <person name="Santidrian Yebra-Pimentel E."/>
            <person name="Kuhl H."/>
            <person name="Dirks R.P."/>
            <person name="Guessner J."/>
            <person name="Wuertz S."/>
            <person name="Du K."/>
            <person name="Schartl M."/>
        </authorList>
    </citation>
    <scope>NUCLEOTIDE SEQUENCE</scope>
    <source>
        <strain evidence="8">STURGEONOMICS-FGT-2020</strain>
        <tissue evidence="8">Whole blood</tissue>
    </source>
</reference>
<organism evidence="8 9">
    <name type="scientific">Acipenser oxyrinchus oxyrinchus</name>
    <dbReference type="NCBI Taxonomy" id="40147"/>
    <lineage>
        <taxon>Eukaryota</taxon>
        <taxon>Metazoa</taxon>
        <taxon>Chordata</taxon>
        <taxon>Craniata</taxon>
        <taxon>Vertebrata</taxon>
        <taxon>Euteleostomi</taxon>
        <taxon>Actinopterygii</taxon>
        <taxon>Chondrostei</taxon>
        <taxon>Acipenseriformes</taxon>
        <taxon>Acipenseridae</taxon>
        <taxon>Acipenser</taxon>
    </lineage>
</organism>
<dbReference type="InterPro" id="IPR007110">
    <property type="entry name" value="Ig-like_dom"/>
</dbReference>
<evidence type="ECO:0000313" key="8">
    <source>
        <dbReference type="EMBL" id="KAK1156073.1"/>
    </source>
</evidence>
<evidence type="ECO:0000256" key="1">
    <source>
        <dbReference type="ARBA" id="ARBA00023180"/>
    </source>
</evidence>
<evidence type="ECO:0000256" key="5">
    <source>
        <dbReference type="SAM" id="Phobius"/>
    </source>
</evidence>
<proteinExistence type="inferred from homology"/>
<dbReference type="Proteomes" id="UP001230051">
    <property type="component" value="Unassembled WGS sequence"/>
</dbReference>
<dbReference type="InterPro" id="IPR003006">
    <property type="entry name" value="Ig/MHC_CS"/>
</dbReference>
<dbReference type="InterPro" id="IPR036179">
    <property type="entry name" value="Ig-like_dom_sf"/>
</dbReference>
<dbReference type="InterPro" id="IPR037055">
    <property type="entry name" value="MHC_I-like_Ag-recog_sf"/>
</dbReference>
<sequence>MIRMTVLGILCWVHAAAAGTHSLQYFAVVTSDETKIPNYVAVNMVDDVQYSSYDSTMDKPALLLDWMNKTMGREFWERRTWHILTGHDIMKWSLRDTIQHFNHTGVHTYQNTGGCELDDDGNRRSYSHYAYDGKDFISLDVETMTWIAAVPQAVFYKHKREADTVRQQNALDFYRRECFQSLEWCIQYGKETLQRKVRPAVTLIQRKARESAGTDVICHVTGFYPREVEVNWIRDGEALLEEGVWSGEVLPNGDRTYQLRKTLTVSPEDQKKHSYSCQVDHASLDEKMDVKWVPEAALNMGFVAAGVLAALGLIIAVIIGALIWKKRASGARSPDYTPAQTKERSDASSNSTNGDRCDSIAEKLMTQTE</sequence>
<dbReference type="PRINTS" id="PR01638">
    <property type="entry name" value="MHCCLASSI"/>
</dbReference>
<evidence type="ECO:0000256" key="4">
    <source>
        <dbReference type="SAM" id="MobiDB-lite"/>
    </source>
</evidence>
<comment type="similarity">
    <text evidence="3">Belongs to the MHC class I family.</text>
</comment>
<feature type="region of interest" description="Disordered" evidence="4">
    <location>
        <begin position="331"/>
        <end position="369"/>
    </location>
</feature>
<keyword evidence="5" id="KW-1133">Transmembrane helix</keyword>
<dbReference type="Pfam" id="PF07654">
    <property type="entry name" value="C1-set"/>
    <property type="match status" value="1"/>
</dbReference>
<keyword evidence="5" id="KW-0472">Membrane</keyword>
<dbReference type="EMBL" id="JAGXEW010000028">
    <property type="protein sequence ID" value="KAK1156073.1"/>
    <property type="molecule type" value="Genomic_DNA"/>
</dbReference>
<dbReference type="PANTHER" id="PTHR16675:SF235">
    <property type="entry name" value="SHKT DOMAIN-CONTAINING PROTEIN"/>
    <property type="match status" value="1"/>
</dbReference>
<feature type="chain" id="PRO_5042212276" evidence="6">
    <location>
        <begin position="19"/>
        <end position="369"/>
    </location>
</feature>
<dbReference type="InterPro" id="IPR003597">
    <property type="entry name" value="Ig_C1-set"/>
</dbReference>
<keyword evidence="2" id="KW-0393">Immunoglobulin domain</keyword>
<keyword evidence="9" id="KW-1185">Reference proteome</keyword>